<protein>
    <submittedName>
        <fullName evidence="1">OLC1v1021421C1</fullName>
    </submittedName>
</protein>
<evidence type="ECO:0000313" key="1">
    <source>
        <dbReference type="EMBL" id="CAI9087365.1"/>
    </source>
</evidence>
<organism evidence="1 2">
    <name type="scientific">Oldenlandia corymbosa var. corymbosa</name>
    <dbReference type="NCBI Taxonomy" id="529605"/>
    <lineage>
        <taxon>Eukaryota</taxon>
        <taxon>Viridiplantae</taxon>
        <taxon>Streptophyta</taxon>
        <taxon>Embryophyta</taxon>
        <taxon>Tracheophyta</taxon>
        <taxon>Spermatophyta</taxon>
        <taxon>Magnoliopsida</taxon>
        <taxon>eudicotyledons</taxon>
        <taxon>Gunneridae</taxon>
        <taxon>Pentapetalae</taxon>
        <taxon>asterids</taxon>
        <taxon>lamiids</taxon>
        <taxon>Gentianales</taxon>
        <taxon>Rubiaceae</taxon>
        <taxon>Rubioideae</taxon>
        <taxon>Spermacoceae</taxon>
        <taxon>Hedyotis-Oldenlandia complex</taxon>
        <taxon>Oldenlandia</taxon>
    </lineage>
</organism>
<dbReference type="Proteomes" id="UP001161247">
    <property type="component" value="Chromosome 1"/>
</dbReference>
<dbReference type="EMBL" id="OX459118">
    <property type="protein sequence ID" value="CAI9087365.1"/>
    <property type="molecule type" value="Genomic_DNA"/>
</dbReference>
<accession>A0AAV1BVV6</accession>
<dbReference type="InterPro" id="IPR036397">
    <property type="entry name" value="RNaseH_sf"/>
</dbReference>
<sequence>MAGIVYLRTNRFEVKLEGIAFKTKHFESLCAMDFLFPQGKTWAHQPVVGIDVMRHPRDPNNILLFLCFGVGCIILKFNSGDEIPDPIFKFFTDQRIRFVGFGIPESNDLFPLEELGMTKEKADIGYLAAKILDDKKYKKCELAVLARKILRVKNVIGLTQSSSFERHEQIKSAICQLFITTAIGMALLGKCDRKKFAESQKRSTSFLKNLNHLPLFTEGWFKFPKTKKVQNMEKCHDVPVETTIIDGFSGKVLLNENVDDDSFEEDPFHGKSVNIPYGDDGDDEEDNDHRFHARRLKGFFDDALNYFRHKDSASPVNNYHCSKEACGTQSRPPLKGILKSPSMARTMECPNMFPSRPDSSSSEETLMAKRTLRRANSKGFNVSFKGVDFSNCDFKHLV</sequence>
<proteinExistence type="predicted"/>
<evidence type="ECO:0000313" key="2">
    <source>
        <dbReference type="Proteomes" id="UP001161247"/>
    </source>
</evidence>
<name>A0AAV1BVV6_OLDCO</name>
<dbReference type="AlphaFoldDB" id="A0AAV1BVV6"/>
<dbReference type="Gene3D" id="3.30.420.10">
    <property type="entry name" value="Ribonuclease H-like superfamily/Ribonuclease H"/>
    <property type="match status" value="1"/>
</dbReference>
<dbReference type="GO" id="GO:0003676">
    <property type="term" value="F:nucleic acid binding"/>
    <property type="evidence" value="ECO:0007669"/>
    <property type="project" value="InterPro"/>
</dbReference>
<gene>
    <name evidence="1" type="ORF">OLC1_LOCUS215</name>
</gene>
<reference evidence="1" key="1">
    <citation type="submission" date="2023-03" db="EMBL/GenBank/DDBJ databases">
        <authorList>
            <person name="Julca I."/>
        </authorList>
    </citation>
    <scope>NUCLEOTIDE SEQUENCE</scope>
</reference>
<dbReference type="InterPro" id="IPR012337">
    <property type="entry name" value="RNaseH-like_sf"/>
</dbReference>
<keyword evidence="2" id="KW-1185">Reference proteome</keyword>
<dbReference type="SUPFAM" id="SSF53098">
    <property type="entry name" value="Ribonuclease H-like"/>
    <property type="match status" value="1"/>
</dbReference>